<dbReference type="PANTHER" id="PTHR13031:SF0">
    <property type="entry name" value="RIBONUCLEASE P PROTEIN SUBUNIT P30"/>
    <property type="match status" value="1"/>
</dbReference>
<accession>A0AAV2GWW6</accession>
<evidence type="ECO:0000256" key="3">
    <source>
        <dbReference type="ARBA" id="ARBA00022694"/>
    </source>
</evidence>
<evidence type="ECO:0000313" key="5">
    <source>
        <dbReference type="EMBL" id="CAL1525954.1"/>
    </source>
</evidence>
<dbReference type="Gene3D" id="3.20.20.140">
    <property type="entry name" value="Metal-dependent hydrolases"/>
    <property type="match status" value="1"/>
</dbReference>
<organism evidence="5 6">
    <name type="scientific">Lymnaea stagnalis</name>
    <name type="common">Great pond snail</name>
    <name type="synonym">Helix stagnalis</name>
    <dbReference type="NCBI Taxonomy" id="6523"/>
    <lineage>
        <taxon>Eukaryota</taxon>
        <taxon>Metazoa</taxon>
        <taxon>Spiralia</taxon>
        <taxon>Lophotrochozoa</taxon>
        <taxon>Mollusca</taxon>
        <taxon>Gastropoda</taxon>
        <taxon>Heterobranchia</taxon>
        <taxon>Euthyneura</taxon>
        <taxon>Panpulmonata</taxon>
        <taxon>Hygrophila</taxon>
        <taxon>Lymnaeoidea</taxon>
        <taxon>Lymnaeidae</taxon>
        <taxon>Lymnaea</taxon>
    </lineage>
</organism>
<dbReference type="Pfam" id="PF01876">
    <property type="entry name" value="RNase_P_p30"/>
    <property type="match status" value="1"/>
</dbReference>
<dbReference type="PANTHER" id="PTHR13031">
    <property type="entry name" value="RIBONUCLEASE P SUBUNIT P30"/>
    <property type="match status" value="1"/>
</dbReference>
<comment type="similarity">
    <text evidence="2">Belongs to the eukaryotic/archaeal RNase P protein component 3 family.</text>
</comment>
<dbReference type="EMBL" id="CAXITT010000001">
    <property type="protein sequence ID" value="CAL1525954.1"/>
    <property type="molecule type" value="Genomic_DNA"/>
</dbReference>
<protein>
    <submittedName>
        <fullName evidence="5">Uncharacterized protein</fullName>
    </submittedName>
</protein>
<evidence type="ECO:0000256" key="1">
    <source>
        <dbReference type="ARBA" id="ARBA00004123"/>
    </source>
</evidence>
<feature type="compositionally biased region" description="Acidic residues" evidence="4">
    <location>
        <begin position="274"/>
        <end position="301"/>
    </location>
</feature>
<dbReference type="GO" id="GO:0003723">
    <property type="term" value="F:RNA binding"/>
    <property type="evidence" value="ECO:0007669"/>
    <property type="project" value="TreeGrafter"/>
</dbReference>
<dbReference type="InterPro" id="IPR002738">
    <property type="entry name" value="RNase_P_p30"/>
</dbReference>
<dbReference type="SUPFAM" id="SSF89550">
    <property type="entry name" value="PHP domain-like"/>
    <property type="match status" value="1"/>
</dbReference>
<dbReference type="Proteomes" id="UP001497497">
    <property type="component" value="Unassembled WGS sequence"/>
</dbReference>
<name>A0AAV2GWW6_LYMST</name>
<keyword evidence="3" id="KW-0819">tRNA processing</keyword>
<reference evidence="5 6" key="1">
    <citation type="submission" date="2024-04" db="EMBL/GenBank/DDBJ databases">
        <authorList>
            <consortium name="Genoscope - CEA"/>
            <person name="William W."/>
        </authorList>
    </citation>
    <scope>NUCLEOTIDE SEQUENCE [LARGE SCALE GENOMIC DNA]</scope>
</reference>
<evidence type="ECO:0000256" key="4">
    <source>
        <dbReference type="SAM" id="MobiDB-lite"/>
    </source>
</evidence>
<sequence>MALPSYSDLNILGESGEKLTDIIDLSIELGFERVAVNNFVANLKGGKGKKQTEKIAVSPPSEILLNEKSLASLQLNGKTFEQLSRITVVLQDDTNIPRLGGSDIQAYDILAVQPTTEATFKLACQTLDIDIISFNFAEKIGFSHKRSLLNAAAKRGIYFEILYGPALINNVVKRQTISNAMSLVNVCLGKNIILSSGAEYPSTLRSPMDVFNLARLFGLSYPQAKDAISGNCRAVLKHAASRKTCKSVISVKAATALSQKEQWLLNKEYCDPDSSVEGDESEENDGDESEENDDLENDFESNEPKKKKIKIS</sequence>
<evidence type="ECO:0000313" key="6">
    <source>
        <dbReference type="Proteomes" id="UP001497497"/>
    </source>
</evidence>
<dbReference type="AlphaFoldDB" id="A0AAV2GWW6"/>
<gene>
    <name evidence="5" type="ORF">GSLYS_00000131001</name>
</gene>
<proteinExistence type="inferred from homology"/>
<comment type="caution">
    <text evidence="5">The sequence shown here is derived from an EMBL/GenBank/DDBJ whole genome shotgun (WGS) entry which is preliminary data.</text>
</comment>
<comment type="subcellular location">
    <subcellularLocation>
        <location evidence="1">Nucleus</location>
    </subcellularLocation>
</comment>
<dbReference type="GO" id="GO:0005655">
    <property type="term" value="C:nucleolar ribonuclease P complex"/>
    <property type="evidence" value="ECO:0007669"/>
    <property type="project" value="TreeGrafter"/>
</dbReference>
<feature type="region of interest" description="Disordered" evidence="4">
    <location>
        <begin position="270"/>
        <end position="312"/>
    </location>
</feature>
<evidence type="ECO:0000256" key="2">
    <source>
        <dbReference type="ARBA" id="ARBA00007331"/>
    </source>
</evidence>
<keyword evidence="6" id="KW-1185">Reference proteome</keyword>
<dbReference type="InterPro" id="IPR016195">
    <property type="entry name" value="Pol/histidinol_Pase-like"/>
</dbReference>
<dbReference type="GO" id="GO:0008033">
    <property type="term" value="P:tRNA processing"/>
    <property type="evidence" value="ECO:0007669"/>
    <property type="project" value="UniProtKB-KW"/>
</dbReference>